<name>A0ABD5UXT0_9EURY</name>
<evidence type="ECO:0008006" key="3">
    <source>
        <dbReference type="Google" id="ProtNLM"/>
    </source>
</evidence>
<comment type="caution">
    <text evidence="1">The sequence shown here is derived from an EMBL/GenBank/DDBJ whole genome shotgun (WGS) entry which is preliminary data.</text>
</comment>
<sequence length="42" mass="4120">MTATHEPSAAIEGTATERGICSACGGVAINVQGLLDCPDCGV</sequence>
<keyword evidence="2" id="KW-1185">Reference proteome</keyword>
<protein>
    <recommendedName>
        <fullName evidence="3">Small CPxCG-related zinc finger protein</fullName>
    </recommendedName>
</protein>
<organism evidence="1 2">
    <name type="scientific">Halalkalicoccus tibetensis</name>
    <dbReference type="NCBI Taxonomy" id="175632"/>
    <lineage>
        <taxon>Archaea</taxon>
        <taxon>Methanobacteriati</taxon>
        <taxon>Methanobacteriota</taxon>
        <taxon>Stenosarchaea group</taxon>
        <taxon>Halobacteria</taxon>
        <taxon>Halobacteriales</taxon>
        <taxon>Halococcaceae</taxon>
        <taxon>Halalkalicoccus</taxon>
    </lineage>
</organism>
<gene>
    <name evidence="1" type="ORF">ACFQGH_00260</name>
</gene>
<dbReference type="Proteomes" id="UP001596312">
    <property type="component" value="Unassembled WGS sequence"/>
</dbReference>
<dbReference type="AlphaFoldDB" id="A0ABD5UXT0"/>
<proteinExistence type="predicted"/>
<accession>A0ABD5UXT0</accession>
<evidence type="ECO:0000313" key="1">
    <source>
        <dbReference type="EMBL" id="MFC6903626.1"/>
    </source>
</evidence>
<evidence type="ECO:0000313" key="2">
    <source>
        <dbReference type="Proteomes" id="UP001596312"/>
    </source>
</evidence>
<dbReference type="RefSeq" id="WP_340602118.1">
    <property type="nucleotide sequence ID" value="NZ_JBBMXV010000001.1"/>
</dbReference>
<reference evidence="1 2" key="1">
    <citation type="journal article" date="2019" name="Int. J. Syst. Evol. Microbiol.">
        <title>The Global Catalogue of Microorganisms (GCM) 10K type strain sequencing project: providing services to taxonomists for standard genome sequencing and annotation.</title>
        <authorList>
            <consortium name="The Broad Institute Genomics Platform"/>
            <consortium name="The Broad Institute Genome Sequencing Center for Infectious Disease"/>
            <person name="Wu L."/>
            <person name="Ma J."/>
        </authorList>
    </citation>
    <scope>NUCLEOTIDE SEQUENCE [LARGE SCALE GENOMIC DNA]</scope>
    <source>
        <strain evidence="1 2">CGMCC 1.3240</strain>
    </source>
</reference>
<dbReference type="EMBL" id="JBHSXQ010000001">
    <property type="protein sequence ID" value="MFC6903626.1"/>
    <property type="molecule type" value="Genomic_DNA"/>
</dbReference>